<name>A0ACB0FMY2_RANTA</name>
<proteinExistence type="predicted"/>
<dbReference type="Proteomes" id="UP001162501">
    <property type="component" value="Chromosome 9"/>
</dbReference>
<reference evidence="1" key="1">
    <citation type="submission" date="2023-05" db="EMBL/GenBank/DDBJ databases">
        <authorList>
            <consortium name="ELIXIR-Norway"/>
        </authorList>
    </citation>
    <scope>NUCLEOTIDE SEQUENCE</scope>
</reference>
<evidence type="ECO:0000313" key="1">
    <source>
        <dbReference type="EMBL" id="CAI9714345.1"/>
    </source>
</evidence>
<accession>A0ACB0FMY2</accession>
<dbReference type="EMBL" id="OX596093">
    <property type="protein sequence ID" value="CAI9714345.1"/>
    <property type="molecule type" value="Genomic_DNA"/>
</dbReference>
<protein>
    <submittedName>
        <fullName evidence="1">Uncharacterized protein</fullName>
    </submittedName>
</protein>
<sequence length="367" mass="37788">MASVDTRAVGGAARPRRALQMFLSDSADLSASVGPIRRFQAEEDSLQAVITGRFVENRPELGSGAGRGPLTVRTSNDCVLDGTSWRELCRGAPAAATEKALETHIPVPEASRKPGAVKEWIVWAYQKPAARGTGKAGPRLVCSPVDLPLAVQTPPGAGAAPGHQTPLGVPPSPGRAWDPSLPGSLRSGRTVSCSWPLLRVLAPCSAHPPTAGPTTCPAPHPWRGLGEDLGSAPSPPASARQPAGAPGSTLPTDPAPASGSPLQSGRAGPGECSSLPPRPCACHAAHAHPEASIGIVLKFVSRVGSRFGALCGRALGTTSLDPSGVEHWPLPCVRAAHARHGASSLHRLLQAGLGRLQRNQLCVLMTD</sequence>
<evidence type="ECO:0000313" key="2">
    <source>
        <dbReference type="Proteomes" id="UP001162501"/>
    </source>
</evidence>
<organism evidence="1 2">
    <name type="scientific">Rangifer tarandus platyrhynchus</name>
    <name type="common">Svalbard reindeer</name>
    <dbReference type="NCBI Taxonomy" id="3082113"/>
    <lineage>
        <taxon>Eukaryota</taxon>
        <taxon>Metazoa</taxon>
        <taxon>Chordata</taxon>
        <taxon>Craniata</taxon>
        <taxon>Vertebrata</taxon>
        <taxon>Euteleostomi</taxon>
        <taxon>Mammalia</taxon>
        <taxon>Eutheria</taxon>
        <taxon>Laurasiatheria</taxon>
        <taxon>Artiodactyla</taxon>
        <taxon>Ruminantia</taxon>
        <taxon>Pecora</taxon>
        <taxon>Cervidae</taxon>
        <taxon>Odocoileinae</taxon>
        <taxon>Rangifer</taxon>
    </lineage>
</organism>
<gene>
    <name evidence="1" type="ORF">MRATA1EN3_LOCUS25558</name>
</gene>